<dbReference type="PANTHER" id="PTHR33695">
    <property type="entry name" value="LIPOPROTEIN SIGNAL PEPTIDASE"/>
    <property type="match status" value="1"/>
</dbReference>
<evidence type="ECO:0000256" key="2">
    <source>
        <dbReference type="ARBA" id="ARBA00022475"/>
    </source>
</evidence>
<dbReference type="Proteomes" id="UP000215215">
    <property type="component" value="Unassembled WGS sequence"/>
</dbReference>
<dbReference type="AlphaFoldDB" id="A0A235BMX5"/>
<keyword evidence="8 10" id="KW-0472">Membrane</keyword>
<evidence type="ECO:0000256" key="9">
    <source>
        <dbReference type="RuleBase" id="RU004181"/>
    </source>
</evidence>
<dbReference type="PRINTS" id="PR00781">
    <property type="entry name" value="LIPOSIGPTASE"/>
</dbReference>
<evidence type="ECO:0000256" key="1">
    <source>
        <dbReference type="ARBA" id="ARBA00006139"/>
    </source>
</evidence>
<dbReference type="GO" id="GO:0006508">
    <property type="term" value="P:proteolysis"/>
    <property type="evidence" value="ECO:0007669"/>
    <property type="project" value="UniProtKB-KW"/>
</dbReference>
<feature type="transmembrane region" description="Helical" evidence="10">
    <location>
        <begin position="94"/>
        <end position="119"/>
    </location>
</feature>
<evidence type="ECO:0000256" key="7">
    <source>
        <dbReference type="ARBA" id="ARBA00022989"/>
    </source>
</evidence>
<proteinExistence type="inferred from homology"/>
<comment type="similarity">
    <text evidence="1 9">Belongs to the peptidase A8 family.</text>
</comment>
<keyword evidence="7 10" id="KW-1133">Transmembrane helix</keyword>
<dbReference type="EMBL" id="NOZQ01000230">
    <property type="protein sequence ID" value="OYD13641.1"/>
    <property type="molecule type" value="Genomic_DNA"/>
</dbReference>
<feature type="transmembrane region" description="Helical" evidence="10">
    <location>
        <begin position="131"/>
        <end position="151"/>
    </location>
</feature>
<gene>
    <name evidence="11" type="ORF">CH333_10750</name>
</gene>
<dbReference type="GO" id="GO:0004190">
    <property type="term" value="F:aspartic-type endopeptidase activity"/>
    <property type="evidence" value="ECO:0007669"/>
    <property type="project" value="UniProtKB-KW"/>
</dbReference>
<evidence type="ECO:0000256" key="5">
    <source>
        <dbReference type="ARBA" id="ARBA00022750"/>
    </source>
</evidence>
<dbReference type="GO" id="GO:0016020">
    <property type="term" value="C:membrane"/>
    <property type="evidence" value="ECO:0007669"/>
    <property type="project" value="InterPro"/>
</dbReference>
<keyword evidence="3" id="KW-0645">Protease</keyword>
<dbReference type="Pfam" id="PF01252">
    <property type="entry name" value="Peptidase_A8"/>
    <property type="match status" value="1"/>
</dbReference>
<keyword evidence="6" id="KW-0378">Hydrolase</keyword>
<keyword evidence="5" id="KW-0064">Aspartyl protease</keyword>
<evidence type="ECO:0000256" key="3">
    <source>
        <dbReference type="ARBA" id="ARBA00022670"/>
    </source>
</evidence>
<name>A0A235BMX5_UNCW3</name>
<evidence type="ECO:0000256" key="4">
    <source>
        <dbReference type="ARBA" id="ARBA00022692"/>
    </source>
</evidence>
<dbReference type="InterPro" id="IPR001872">
    <property type="entry name" value="Peptidase_A8"/>
</dbReference>
<comment type="caution">
    <text evidence="11">The sequence shown here is derived from an EMBL/GenBank/DDBJ whole genome shotgun (WGS) entry which is preliminary data.</text>
</comment>
<keyword evidence="4 10" id="KW-0812">Transmembrane</keyword>
<dbReference type="PANTHER" id="PTHR33695:SF1">
    <property type="entry name" value="LIPOPROTEIN SIGNAL PEPTIDASE"/>
    <property type="match status" value="1"/>
</dbReference>
<reference evidence="11 12" key="1">
    <citation type="submission" date="2017-07" db="EMBL/GenBank/DDBJ databases">
        <title>Recovery of genomes from metagenomes via a dereplication, aggregation, and scoring strategy.</title>
        <authorList>
            <person name="Sieber C.M."/>
            <person name="Probst A.J."/>
            <person name="Sharrar A."/>
            <person name="Thomas B.C."/>
            <person name="Hess M."/>
            <person name="Tringe S.G."/>
            <person name="Banfield J.F."/>
        </authorList>
    </citation>
    <scope>NUCLEOTIDE SEQUENCE [LARGE SCALE GENOMIC DNA]</scope>
    <source>
        <strain evidence="11">JGI_Cruoil_03_44_89</strain>
    </source>
</reference>
<organism evidence="11 12">
    <name type="scientific">candidate division WOR-3 bacterium JGI_Cruoil_03_44_89</name>
    <dbReference type="NCBI Taxonomy" id="1973748"/>
    <lineage>
        <taxon>Bacteria</taxon>
        <taxon>Bacteria division WOR-3</taxon>
    </lineage>
</organism>
<evidence type="ECO:0000256" key="10">
    <source>
        <dbReference type="SAM" id="Phobius"/>
    </source>
</evidence>
<evidence type="ECO:0000313" key="12">
    <source>
        <dbReference type="Proteomes" id="UP000215215"/>
    </source>
</evidence>
<evidence type="ECO:0000256" key="6">
    <source>
        <dbReference type="ARBA" id="ARBA00022801"/>
    </source>
</evidence>
<evidence type="ECO:0000256" key="8">
    <source>
        <dbReference type="ARBA" id="ARBA00023136"/>
    </source>
</evidence>
<protein>
    <submittedName>
        <fullName evidence="11">Uncharacterized protein</fullName>
    </submittedName>
</protein>
<accession>A0A235BMX5</accession>
<evidence type="ECO:0000313" key="11">
    <source>
        <dbReference type="EMBL" id="OYD13641.1"/>
    </source>
</evidence>
<feature type="transmembrane region" description="Helical" evidence="10">
    <location>
        <begin position="62"/>
        <end position="82"/>
    </location>
</feature>
<keyword evidence="2" id="KW-1003">Cell membrane</keyword>
<sequence length="201" mass="23482">MCHSEMRLKLCIIVFLVDQATKWWAVLCQPDFRFGVGSLNGFGIKLGKSGGYLFGLLGVMRYQRWLIVLITVCAFFVIQLFFRFYWLQFRRNRLTYISFSLIMGGFCGNFFDCLVFRYVRDFVLVPFVGETNLADVFLLTGLCLVLIEFCINGDFRKILFKLRPLHSEIQLIAPIFKLPVRDIKRLTNYLHHKLLRGRSGP</sequence>